<name>J4G9T1_9APHY</name>
<feature type="transmembrane region" description="Helical" evidence="2">
    <location>
        <begin position="57"/>
        <end position="78"/>
    </location>
</feature>
<evidence type="ECO:0000256" key="1">
    <source>
        <dbReference type="SAM" id="MobiDB-lite"/>
    </source>
</evidence>
<feature type="transmembrane region" description="Helical" evidence="2">
    <location>
        <begin position="212"/>
        <end position="239"/>
    </location>
</feature>
<feature type="transmembrane region" description="Helical" evidence="2">
    <location>
        <begin position="245"/>
        <end position="266"/>
    </location>
</feature>
<dbReference type="AlphaFoldDB" id="J4G9T1"/>
<feature type="transmembrane region" description="Helical" evidence="2">
    <location>
        <begin position="175"/>
        <end position="200"/>
    </location>
</feature>
<dbReference type="STRING" id="599839.J4G9T1"/>
<feature type="transmembrane region" description="Helical" evidence="2">
    <location>
        <begin position="12"/>
        <end position="36"/>
    </location>
</feature>
<evidence type="ECO:0000313" key="3">
    <source>
        <dbReference type="EMBL" id="CCM03473.1"/>
    </source>
</evidence>
<feature type="compositionally biased region" description="Basic and acidic residues" evidence="1">
    <location>
        <begin position="330"/>
        <end position="341"/>
    </location>
</feature>
<reference evidence="3 4" key="1">
    <citation type="journal article" date="2012" name="Appl. Environ. Microbiol.">
        <title>Short-read sequencing for genomic analysis of the brown rot fungus Fibroporia radiculosa.</title>
        <authorList>
            <person name="Tang J.D."/>
            <person name="Perkins A.D."/>
            <person name="Sonstegard T.S."/>
            <person name="Schroeder S.G."/>
            <person name="Burgess S.C."/>
            <person name="Diehl S.V."/>
        </authorList>
    </citation>
    <scope>NUCLEOTIDE SEQUENCE [LARGE SCALE GENOMIC DNA]</scope>
    <source>
        <strain evidence="3 4">TFFH 294</strain>
    </source>
</reference>
<gene>
    <name evidence="3" type="ORF">FIBRA_05606</name>
</gene>
<dbReference type="InParanoid" id="J4G9T1"/>
<keyword evidence="4" id="KW-1185">Reference proteome</keyword>
<dbReference type="RefSeq" id="XP_012182756.1">
    <property type="nucleotide sequence ID" value="XM_012327366.1"/>
</dbReference>
<dbReference type="EMBL" id="HE797114">
    <property type="protein sequence ID" value="CCM03473.1"/>
    <property type="molecule type" value="Genomic_DNA"/>
</dbReference>
<accession>J4G9T1</accession>
<dbReference type="GeneID" id="24098384"/>
<organism evidence="3 4">
    <name type="scientific">Fibroporia radiculosa</name>
    <dbReference type="NCBI Taxonomy" id="599839"/>
    <lineage>
        <taxon>Eukaryota</taxon>
        <taxon>Fungi</taxon>
        <taxon>Dikarya</taxon>
        <taxon>Basidiomycota</taxon>
        <taxon>Agaricomycotina</taxon>
        <taxon>Agaricomycetes</taxon>
        <taxon>Polyporales</taxon>
        <taxon>Fibroporiaceae</taxon>
        <taxon>Fibroporia</taxon>
    </lineage>
</organism>
<feature type="transmembrane region" description="Helical" evidence="2">
    <location>
        <begin position="138"/>
        <end position="163"/>
    </location>
</feature>
<proteinExistence type="predicted"/>
<dbReference type="HOGENOM" id="CLU_044614_3_0_1"/>
<evidence type="ECO:0000313" key="4">
    <source>
        <dbReference type="Proteomes" id="UP000006352"/>
    </source>
</evidence>
<feature type="region of interest" description="Disordered" evidence="1">
    <location>
        <begin position="313"/>
        <end position="351"/>
    </location>
</feature>
<sequence>MAPVSLLAASVASVYIESLLYGILFVLSVASLSILIRRREELINSPVNARVIRQAAIITPMSLAALFLFITNTAHWILGVYRGFQAFVLCDGGTLPTEYLSDMRKPTEIVQISLLMSSLIIGDAMIIYRLWIVWGYTWFVIIFPVGTLVGLAVGIVVSLAMLLPGQDIFDTAAGQWITANCVFTLCTNVYSTGFIAWRIWRATRSAKQYGGSSLMGVMGILIESAALYTAWTILFFVTYHTRSNLQYTFSETYCAIAGIAFMSINVRVGLGWAQRAHNDSSDIASGAGLGPHEREQSFAMGRVAVNITRVVHRDDGSDEPPIKFASDSSLDLRRPRSDSKSDYFTNDPQGS</sequence>
<keyword evidence="2" id="KW-1133">Transmembrane helix</keyword>
<keyword evidence="2" id="KW-0812">Transmembrane</keyword>
<dbReference type="Proteomes" id="UP000006352">
    <property type="component" value="Unassembled WGS sequence"/>
</dbReference>
<feature type="transmembrane region" description="Helical" evidence="2">
    <location>
        <begin position="109"/>
        <end position="131"/>
    </location>
</feature>
<evidence type="ECO:0000256" key="2">
    <source>
        <dbReference type="SAM" id="Phobius"/>
    </source>
</evidence>
<dbReference type="OrthoDB" id="3346544at2759"/>
<protein>
    <submittedName>
        <fullName evidence="3">Uncharacterized protein</fullName>
    </submittedName>
</protein>
<keyword evidence="2" id="KW-0472">Membrane</keyword>